<keyword evidence="4 7" id="KW-0812">Transmembrane</keyword>
<organism evidence="9 10">
    <name type="scientific">Pallidibacillus thermolactis</name>
    <dbReference type="NCBI Taxonomy" id="251051"/>
    <lineage>
        <taxon>Bacteria</taxon>
        <taxon>Bacillati</taxon>
        <taxon>Bacillota</taxon>
        <taxon>Bacilli</taxon>
        <taxon>Bacillales</taxon>
        <taxon>Bacillaceae</taxon>
        <taxon>Pallidibacillus</taxon>
    </lineage>
</organism>
<evidence type="ECO:0000313" key="10">
    <source>
        <dbReference type="Proteomes" id="UP001208656"/>
    </source>
</evidence>
<dbReference type="PROSITE" id="PS50850">
    <property type="entry name" value="MFS"/>
    <property type="match status" value="1"/>
</dbReference>
<feature type="transmembrane region" description="Helical" evidence="7">
    <location>
        <begin position="81"/>
        <end position="99"/>
    </location>
</feature>
<dbReference type="EMBL" id="JAOUSE010000036">
    <property type="protein sequence ID" value="MCU9595026.1"/>
    <property type="molecule type" value="Genomic_DNA"/>
</dbReference>
<gene>
    <name evidence="9" type="ORF">OEV82_11310</name>
</gene>
<dbReference type="Pfam" id="PF07690">
    <property type="entry name" value="MFS_1"/>
    <property type="match status" value="1"/>
</dbReference>
<evidence type="ECO:0000256" key="3">
    <source>
        <dbReference type="ARBA" id="ARBA00022475"/>
    </source>
</evidence>
<reference evidence="9 10" key="1">
    <citation type="submission" date="2022-10" db="EMBL/GenBank/DDBJ databases">
        <title>Description of Fervidibacillus gen. nov. in the family Fervidibacillaceae fam. nov. with two species, Fervidibacillus albus sp. nov., and Fervidibacillus halotolerans sp. nov., isolated from tidal flat sediments.</title>
        <authorList>
            <person name="Kwon K.K."/>
            <person name="Yang S.-H."/>
        </authorList>
    </citation>
    <scope>NUCLEOTIDE SEQUENCE [LARGE SCALE GENOMIC DNA]</scope>
    <source>
        <strain evidence="9 10">DSM 23332</strain>
    </source>
</reference>
<evidence type="ECO:0000313" key="9">
    <source>
        <dbReference type="EMBL" id="MCU9595026.1"/>
    </source>
</evidence>
<dbReference type="Gene3D" id="1.20.1250.20">
    <property type="entry name" value="MFS general substrate transporter like domains"/>
    <property type="match status" value="1"/>
</dbReference>
<feature type="transmembrane region" description="Helical" evidence="7">
    <location>
        <begin position="144"/>
        <end position="167"/>
    </location>
</feature>
<dbReference type="InterPro" id="IPR011701">
    <property type="entry name" value="MFS"/>
</dbReference>
<evidence type="ECO:0000256" key="6">
    <source>
        <dbReference type="ARBA" id="ARBA00023136"/>
    </source>
</evidence>
<dbReference type="SUPFAM" id="SSF103473">
    <property type="entry name" value="MFS general substrate transporter"/>
    <property type="match status" value="1"/>
</dbReference>
<feature type="transmembrane region" description="Helical" evidence="7">
    <location>
        <begin position="225"/>
        <end position="244"/>
    </location>
</feature>
<feature type="transmembrane region" description="Helical" evidence="7">
    <location>
        <begin position="264"/>
        <end position="289"/>
    </location>
</feature>
<feature type="transmembrane region" description="Helical" evidence="7">
    <location>
        <begin position="173"/>
        <end position="193"/>
    </location>
</feature>
<evidence type="ECO:0000256" key="2">
    <source>
        <dbReference type="ARBA" id="ARBA00022448"/>
    </source>
</evidence>
<accession>A0ABT2WH50</accession>
<keyword evidence="6 7" id="KW-0472">Membrane</keyword>
<proteinExistence type="predicted"/>
<dbReference type="PANTHER" id="PTHR23517">
    <property type="entry name" value="RESISTANCE PROTEIN MDTM, PUTATIVE-RELATED-RELATED"/>
    <property type="match status" value="1"/>
</dbReference>
<feature type="transmembrane region" description="Helical" evidence="7">
    <location>
        <begin position="46"/>
        <end position="69"/>
    </location>
</feature>
<feature type="transmembrane region" description="Helical" evidence="7">
    <location>
        <begin position="386"/>
        <end position="410"/>
    </location>
</feature>
<evidence type="ECO:0000259" key="8">
    <source>
        <dbReference type="PROSITE" id="PS50850"/>
    </source>
</evidence>
<comment type="subcellular location">
    <subcellularLocation>
        <location evidence="1">Cell membrane</location>
        <topology evidence="1">Multi-pass membrane protein</topology>
    </subcellularLocation>
</comment>
<keyword evidence="2" id="KW-0813">Transport</keyword>
<dbReference type="InterPro" id="IPR005829">
    <property type="entry name" value="Sugar_transporter_CS"/>
</dbReference>
<feature type="transmembrane region" description="Helical" evidence="7">
    <location>
        <begin position="301"/>
        <end position="319"/>
    </location>
</feature>
<feature type="domain" description="Major facilitator superfamily (MFS) profile" evidence="8">
    <location>
        <begin position="1"/>
        <end position="414"/>
    </location>
</feature>
<evidence type="ECO:0000256" key="1">
    <source>
        <dbReference type="ARBA" id="ARBA00004651"/>
    </source>
</evidence>
<name>A0ABT2WH50_9BACI</name>
<feature type="transmembrane region" description="Helical" evidence="7">
    <location>
        <begin position="105"/>
        <end position="124"/>
    </location>
</feature>
<dbReference type="Proteomes" id="UP001208656">
    <property type="component" value="Unassembled WGS sequence"/>
</dbReference>
<dbReference type="PROSITE" id="PS00216">
    <property type="entry name" value="SUGAR_TRANSPORT_1"/>
    <property type="match status" value="1"/>
</dbReference>
<evidence type="ECO:0000256" key="5">
    <source>
        <dbReference type="ARBA" id="ARBA00022989"/>
    </source>
</evidence>
<comment type="caution">
    <text evidence="9">The sequence shown here is derived from an EMBL/GenBank/DDBJ whole genome shotgun (WGS) entry which is preliminary data.</text>
</comment>
<feature type="transmembrane region" description="Helical" evidence="7">
    <location>
        <begin position="325"/>
        <end position="347"/>
    </location>
</feature>
<sequence length="417" mass="47030">MTWGEFMKQIFKFNKTIQSRMILNFFQVVGSAMVMPYSVVYFSNKISAALTTATILLVGVFSLLGYLIGGRCSDHIGRKKVIIVSELVSGISFILISYFDSFFHFYAIPIILSFMTIYFFESAANPAYSALIIDASDENNRSIIYTYFMWISNVAFAIGSILGGFFFEKYSPLLFFLVGASSILSAFCTCYFIKDTYIQQSKIVQNTIEKDVDLKKEPFKMMRLFASRVFVLLCIGNLLINLLSEQFPNYLSIRIVSNYPFGDITGYHMIGYLHVVDTVITVFAVGVILKSTSSLSEKGKMILGLLLFILGYICLSYFLQPIFLLFGMVLISIGRLIYYPTLQSITAKIIPEETRGTHLSILGLLAALGGILSSLFILGMEYITEMGITTINICLGTCIIFNYVSVYRFIKKEYEKE</sequence>
<evidence type="ECO:0000256" key="7">
    <source>
        <dbReference type="SAM" id="Phobius"/>
    </source>
</evidence>
<dbReference type="InterPro" id="IPR036259">
    <property type="entry name" value="MFS_trans_sf"/>
</dbReference>
<feature type="transmembrane region" description="Helical" evidence="7">
    <location>
        <begin position="359"/>
        <end position="380"/>
    </location>
</feature>
<dbReference type="InterPro" id="IPR020846">
    <property type="entry name" value="MFS_dom"/>
</dbReference>
<feature type="transmembrane region" description="Helical" evidence="7">
    <location>
        <begin position="21"/>
        <end position="40"/>
    </location>
</feature>
<evidence type="ECO:0000256" key="4">
    <source>
        <dbReference type="ARBA" id="ARBA00022692"/>
    </source>
</evidence>
<keyword evidence="10" id="KW-1185">Reference proteome</keyword>
<keyword evidence="5 7" id="KW-1133">Transmembrane helix</keyword>
<protein>
    <submittedName>
        <fullName evidence="9">MFS transporter</fullName>
    </submittedName>
</protein>
<keyword evidence="3" id="KW-1003">Cell membrane</keyword>
<dbReference type="InterPro" id="IPR050171">
    <property type="entry name" value="MFS_Transporters"/>
</dbReference>
<dbReference type="PANTHER" id="PTHR23517:SF3">
    <property type="entry name" value="INTEGRAL MEMBRANE TRANSPORT PROTEIN"/>
    <property type="match status" value="1"/>
</dbReference>